<sequence length="293" mass="32890">MVNITKRMHILKPLLSVRNGPGAAILPQYQTQSDSSTPSSRPSQPTLLRIRLDYPPGNGPASKGARAFWRNHLRRLKYYNPALPITVNQNAEKGTEGNPGPAWRLFLDFEGEEKALRELATEPKNEHFKEVMEEELIPRPRSTLEQEEEVVEDNTTQSKPKPRPKSQPKTSVTTPSPPPPPPSSSPDQPPPPSPLPSVSTSENAPPLISTRTISLPTLNRPAGALWFWFQQRTKCVDVPESDADKRLARELAKHAVKAEEDRKRVKKGIDAMKRQELMLKMARGEVERMRADT</sequence>
<evidence type="ECO:0000259" key="5">
    <source>
        <dbReference type="Pfam" id="PF05047"/>
    </source>
</evidence>
<evidence type="ECO:0000256" key="3">
    <source>
        <dbReference type="SAM" id="Coils"/>
    </source>
</evidence>
<keyword evidence="7" id="KW-1185">Reference proteome</keyword>
<gene>
    <name evidence="6" type="ORF">EPUS_03754</name>
</gene>
<feature type="region of interest" description="Disordered" evidence="4">
    <location>
        <begin position="120"/>
        <end position="206"/>
    </location>
</feature>
<dbReference type="eggNOG" id="ENOG502SDFJ">
    <property type="taxonomic scope" value="Eukaryota"/>
</dbReference>
<comment type="subcellular location">
    <subcellularLocation>
        <location evidence="1">Mitochondrion</location>
    </subcellularLocation>
</comment>
<protein>
    <recommendedName>
        <fullName evidence="5">Ribosomal protein/NADH dehydrogenase domain-containing protein</fullName>
    </recommendedName>
</protein>
<evidence type="ECO:0000256" key="4">
    <source>
        <dbReference type="SAM" id="MobiDB-lite"/>
    </source>
</evidence>
<dbReference type="Proteomes" id="UP000019373">
    <property type="component" value="Unassembled WGS sequence"/>
</dbReference>
<feature type="coiled-coil region" evidence="3">
    <location>
        <begin position="255"/>
        <end position="292"/>
    </location>
</feature>
<dbReference type="OrthoDB" id="1696305at2759"/>
<dbReference type="Pfam" id="PF05047">
    <property type="entry name" value="L51_S25_CI-B8"/>
    <property type="match status" value="1"/>
</dbReference>
<keyword evidence="2" id="KW-0496">Mitochondrion</keyword>
<dbReference type="Gene3D" id="3.40.30.10">
    <property type="entry name" value="Glutaredoxin"/>
    <property type="match status" value="1"/>
</dbReference>
<dbReference type="InterPro" id="IPR036249">
    <property type="entry name" value="Thioredoxin-like_sf"/>
</dbReference>
<accession>U1G9R8</accession>
<dbReference type="InterPro" id="IPR007741">
    <property type="entry name" value="Ribosomal_mL43/mS25/NADH_DH"/>
</dbReference>
<evidence type="ECO:0000256" key="1">
    <source>
        <dbReference type="ARBA" id="ARBA00004173"/>
    </source>
</evidence>
<dbReference type="AlphaFoldDB" id="U1G9R8"/>
<feature type="domain" description="Ribosomal protein/NADH dehydrogenase" evidence="5">
    <location>
        <begin position="65"/>
        <end position="93"/>
    </location>
</feature>
<proteinExistence type="predicted"/>
<dbReference type="SUPFAM" id="SSF52833">
    <property type="entry name" value="Thioredoxin-like"/>
    <property type="match status" value="1"/>
</dbReference>
<keyword evidence="3" id="KW-0175">Coiled coil</keyword>
<organism evidence="6 7">
    <name type="scientific">Endocarpon pusillum (strain Z07020 / HMAS-L-300199)</name>
    <name type="common">Lichen-forming fungus</name>
    <dbReference type="NCBI Taxonomy" id="1263415"/>
    <lineage>
        <taxon>Eukaryota</taxon>
        <taxon>Fungi</taxon>
        <taxon>Dikarya</taxon>
        <taxon>Ascomycota</taxon>
        <taxon>Pezizomycotina</taxon>
        <taxon>Eurotiomycetes</taxon>
        <taxon>Chaetothyriomycetidae</taxon>
        <taxon>Verrucariales</taxon>
        <taxon>Verrucariaceae</taxon>
        <taxon>Endocarpon</taxon>
    </lineage>
</organism>
<dbReference type="EMBL" id="KE721518">
    <property type="protein sequence ID" value="ERF68436.1"/>
    <property type="molecule type" value="Genomic_DNA"/>
</dbReference>
<evidence type="ECO:0000313" key="7">
    <source>
        <dbReference type="Proteomes" id="UP000019373"/>
    </source>
</evidence>
<dbReference type="GeneID" id="19238792"/>
<dbReference type="RefSeq" id="XP_007805928.1">
    <property type="nucleotide sequence ID" value="XM_007807737.1"/>
</dbReference>
<evidence type="ECO:0000256" key="2">
    <source>
        <dbReference type="ARBA" id="ARBA00023128"/>
    </source>
</evidence>
<evidence type="ECO:0000313" key="6">
    <source>
        <dbReference type="EMBL" id="ERF68436.1"/>
    </source>
</evidence>
<feature type="compositionally biased region" description="Basic and acidic residues" evidence="4">
    <location>
        <begin position="120"/>
        <end position="144"/>
    </location>
</feature>
<dbReference type="HOGENOM" id="CLU_950041_0_0_1"/>
<dbReference type="GO" id="GO:0005739">
    <property type="term" value="C:mitochondrion"/>
    <property type="evidence" value="ECO:0007669"/>
    <property type="project" value="UniProtKB-SubCell"/>
</dbReference>
<reference evidence="7" key="1">
    <citation type="journal article" date="2014" name="BMC Genomics">
        <title>Genome characteristics reveal the impact of lichenization on lichen-forming fungus Endocarpon pusillum Hedwig (Verrucariales, Ascomycota).</title>
        <authorList>
            <person name="Wang Y.-Y."/>
            <person name="Liu B."/>
            <person name="Zhang X.-Y."/>
            <person name="Zhou Q.-M."/>
            <person name="Zhang T."/>
            <person name="Li H."/>
            <person name="Yu Y.-F."/>
            <person name="Zhang X.-L."/>
            <person name="Hao X.-Y."/>
            <person name="Wang M."/>
            <person name="Wang L."/>
            <person name="Wei J.-C."/>
        </authorList>
    </citation>
    <scope>NUCLEOTIDE SEQUENCE [LARGE SCALE GENOMIC DNA]</scope>
    <source>
        <strain evidence="7">Z07020 / HMAS-L-300199</strain>
    </source>
</reference>
<name>U1G9R8_ENDPU</name>
<feature type="compositionally biased region" description="Pro residues" evidence="4">
    <location>
        <begin position="175"/>
        <end position="195"/>
    </location>
</feature>